<dbReference type="AlphaFoldDB" id="A0AA39QW68"/>
<evidence type="ECO:0000259" key="2">
    <source>
        <dbReference type="Pfam" id="PF06985"/>
    </source>
</evidence>
<feature type="region of interest" description="Disordered" evidence="1">
    <location>
        <begin position="663"/>
        <end position="684"/>
    </location>
</feature>
<comment type="caution">
    <text evidence="3">The sequence shown here is derived from an EMBL/GenBank/DDBJ whole genome shotgun (WGS) entry which is preliminary data.</text>
</comment>
<gene>
    <name evidence="3" type="ORF">JMJ35_008581</name>
</gene>
<dbReference type="InterPro" id="IPR010730">
    <property type="entry name" value="HET"/>
</dbReference>
<sequence>MPSVSEESDRPLANGVNGVETSAEPKKALCATCLKLNLSADKFIIDNGSQSSAKIEHNRFLPQLESLSMSDISLKSRSTRKLLGSLADIQRRSKSCPFCSLVIQSALPANTSRTYDNAQCYANWELDGRGAPHDQGGRVSGRTRRIHLIWDDESLKDSYLVFVAPERYLRPNSDARRVWGNEALFLGRTIDTEMGNQALIKSWLDLCRKTHQGPCRDDTTTEQSVKFGDIISQSFFGVIDVLDMQLTSLPFEIHENVMAGGPHYHDNELGPQIGGSKSTNRRIKHEPYIALSYVWGKGEPYMTKLSNVMLHRLHGGLERNLEELPRVFHDAFNLVRCLGVRYIWIDSLCIVQDSSRSWGLNSRAMDLIYGNAILTICAADGVDSSTGLKAMHPKEHDAHQISAECASGVRLMVSRPPEMGIKASTWDTRAWTFQERLLSKRCLIFTEGRVYFQCLSTGMSEDIFADREGAGWSLDLVNAPLQMLRELSRRALWVYTNCVPLYTARILTNRKDVLAAFDGICNLMEKTMQAPFIFGLPSSHFDLALLWQPQSALKRRKPKDDKERAEYNGMQFPSWSWCGWTCDALPSPMGNKLEYQSSMVDGCLTNVQEWLTKHTWIHWYIRDGRGNLRPLWHKQKSIEDKSSEKRWKGYRARLEYVVADGHGRGRRRGRSRGSGGYPSSGCGGGPLGCKNDSVIIDSNQRADPREYAGEDSSDGEDRKEDDVYVVRNDVYVVRKDEGDEDSIFDDYGRILPQNVADNNRKSFYSTLPENPYRVVMADYCSKPDREFPDQPILQFWTWHTSLHLVPSENPGPKPGKGLCRYDIADEIGDWCGSLVLDEKWITKFRRSEHDFIAISEAKAFSKDECDVWTYYIPKEREQSEWDLYYVLLVERKEKMRWERVALGRVFKAAFSHAEWKEIILG</sequence>
<evidence type="ECO:0000313" key="4">
    <source>
        <dbReference type="Proteomes" id="UP001166286"/>
    </source>
</evidence>
<evidence type="ECO:0000313" key="3">
    <source>
        <dbReference type="EMBL" id="KAK0509210.1"/>
    </source>
</evidence>
<protein>
    <recommendedName>
        <fullName evidence="2">Heterokaryon incompatibility domain-containing protein</fullName>
    </recommendedName>
</protein>
<dbReference type="Proteomes" id="UP001166286">
    <property type="component" value="Unassembled WGS sequence"/>
</dbReference>
<proteinExistence type="predicted"/>
<dbReference type="Pfam" id="PF06985">
    <property type="entry name" value="HET"/>
    <property type="match status" value="1"/>
</dbReference>
<dbReference type="PANTHER" id="PTHR33112:SF12">
    <property type="entry name" value="HETEROKARYON INCOMPATIBILITY DOMAIN-CONTAINING PROTEIN"/>
    <property type="match status" value="1"/>
</dbReference>
<name>A0AA39QW68_9LECA</name>
<keyword evidence="4" id="KW-1185">Reference proteome</keyword>
<accession>A0AA39QW68</accession>
<evidence type="ECO:0000256" key="1">
    <source>
        <dbReference type="SAM" id="MobiDB-lite"/>
    </source>
</evidence>
<feature type="region of interest" description="Disordered" evidence="1">
    <location>
        <begin position="698"/>
        <end position="721"/>
    </location>
</feature>
<dbReference type="EMBL" id="JAFEKC020000019">
    <property type="protein sequence ID" value="KAK0509210.1"/>
    <property type="molecule type" value="Genomic_DNA"/>
</dbReference>
<feature type="domain" description="Heterokaryon incompatibility" evidence="2">
    <location>
        <begin position="288"/>
        <end position="435"/>
    </location>
</feature>
<feature type="compositionally biased region" description="Gly residues" evidence="1">
    <location>
        <begin position="672"/>
        <end position="684"/>
    </location>
</feature>
<organism evidence="3 4">
    <name type="scientific">Cladonia borealis</name>
    <dbReference type="NCBI Taxonomy" id="184061"/>
    <lineage>
        <taxon>Eukaryota</taxon>
        <taxon>Fungi</taxon>
        <taxon>Dikarya</taxon>
        <taxon>Ascomycota</taxon>
        <taxon>Pezizomycotina</taxon>
        <taxon>Lecanoromycetes</taxon>
        <taxon>OSLEUM clade</taxon>
        <taxon>Lecanoromycetidae</taxon>
        <taxon>Lecanorales</taxon>
        <taxon>Lecanorineae</taxon>
        <taxon>Cladoniaceae</taxon>
        <taxon>Cladonia</taxon>
    </lineage>
</organism>
<dbReference type="PANTHER" id="PTHR33112">
    <property type="entry name" value="DOMAIN PROTEIN, PUTATIVE-RELATED"/>
    <property type="match status" value="1"/>
</dbReference>
<reference evidence="3" key="1">
    <citation type="submission" date="2023-03" db="EMBL/GenBank/DDBJ databases">
        <title>Complete genome of Cladonia borealis.</title>
        <authorList>
            <person name="Park H."/>
        </authorList>
    </citation>
    <scope>NUCLEOTIDE SEQUENCE</scope>
    <source>
        <strain evidence="3">ANT050790</strain>
    </source>
</reference>